<reference evidence="1 2" key="1">
    <citation type="submission" date="2023-07" db="EMBL/GenBank/DDBJ databases">
        <title>Genomic Encyclopedia of Type Strains, Phase IV (KMG-IV): sequencing the most valuable type-strain genomes for metagenomic binning, comparative biology and taxonomic classification.</title>
        <authorList>
            <person name="Goeker M."/>
        </authorList>
    </citation>
    <scope>NUCLEOTIDE SEQUENCE [LARGE SCALE GENOMIC DNA]</scope>
    <source>
        <strain evidence="1 2">DSM 45903</strain>
    </source>
</reference>
<keyword evidence="2" id="KW-1185">Reference proteome</keyword>
<dbReference type="Proteomes" id="UP001185012">
    <property type="component" value="Unassembled WGS sequence"/>
</dbReference>
<dbReference type="RefSeq" id="WP_309868794.1">
    <property type="nucleotide sequence ID" value="NZ_JAVDQG010000012.1"/>
</dbReference>
<evidence type="ECO:0000313" key="1">
    <source>
        <dbReference type="EMBL" id="MDR6227631.1"/>
    </source>
</evidence>
<evidence type="ECO:0000313" key="2">
    <source>
        <dbReference type="Proteomes" id="UP001185012"/>
    </source>
</evidence>
<name>A0ABU1ISG0_9BACL</name>
<proteinExistence type="predicted"/>
<sequence length="265" mass="30179">MPKISAYAQILVKIFNDKYRNGMESVEFTREEIIEAANELEVKVPKNVGDVVYSYRYRKDMPEAIADTAGEGKAWIIIGGGDARYAFKLSHTPFVTPNRAIQSIKIPDNTPEILVKYALSDEQALLSKVRYNRLIDIFLGITTFSLQNHLRTKVKDVGQIEIDELYVGVDKRGQHFIIPVQAKGGNDRIGVVQLSQDMAYCISKFPNLICVPISVQFMDNDVVAMFHLDCEDHNAQIVEEKHYQLVPSTQITDEYIMRLREHPQT</sequence>
<comment type="caution">
    <text evidence="1">The sequence shown here is derived from an EMBL/GenBank/DDBJ whole genome shotgun (WGS) entry which is preliminary data.</text>
</comment>
<organism evidence="1 2">
    <name type="scientific">Desmospora profundinema</name>
    <dbReference type="NCBI Taxonomy" id="1571184"/>
    <lineage>
        <taxon>Bacteria</taxon>
        <taxon>Bacillati</taxon>
        <taxon>Bacillota</taxon>
        <taxon>Bacilli</taxon>
        <taxon>Bacillales</taxon>
        <taxon>Thermoactinomycetaceae</taxon>
        <taxon>Desmospora</taxon>
    </lineage>
</organism>
<evidence type="ECO:0008006" key="3">
    <source>
        <dbReference type="Google" id="ProtNLM"/>
    </source>
</evidence>
<protein>
    <recommendedName>
        <fullName evidence="3">Endonuclease</fullName>
    </recommendedName>
</protein>
<accession>A0ABU1ISG0</accession>
<gene>
    <name evidence="1" type="ORF">JOE21_003675</name>
</gene>
<dbReference type="EMBL" id="JAVDQG010000012">
    <property type="protein sequence ID" value="MDR6227631.1"/>
    <property type="molecule type" value="Genomic_DNA"/>
</dbReference>